<dbReference type="AlphaFoldDB" id="A0A518K0N1"/>
<evidence type="ECO:0000313" key="3">
    <source>
        <dbReference type="Proteomes" id="UP000315082"/>
    </source>
</evidence>
<reference evidence="2 3" key="1">
    <citation type="submission" date="2019-02" db="EMBL/GenBank/DDBJ databases">
        <title>Deep-cultivation of Planctomycetes and their phenomic and genomic characterization uncovers novel biology.</title>
        <authorList>
            <person name="Wiegand S."/>
            <person name="Jogler M."/>
            <person name="Boedeker C."/>
            <person name="Pinto D."/>
            <person name="Vollmers J."/>
            <person name="Rivas-Marin E."/>
            <person name="Kohn T."/>
            <person name="Peeters S.H."/>
            <person name="Heuer A."/>
            <person name="Rast P."/>
            <person name="Oberbeckmann S."/>
            <person name="Bunk B."/>
            <person name="Jeske O."/>
            <person name="Meyerdierks A."/>
            <person name="Storesund J.E."/>
            <person name="Kallscheuer N."/>
            <person name="Luecker S."/>
            <person name="Lage O.M."/>
            <person name="Pohl T."/>
            <person name="Merkel B.J."/>
            <person name="Hornburger P."/>
            <person name="Mueller R.-W."/>
            <person name="Bruemmer F."/>
            <person name="Labrenz M."/>
            <person name="Spormann A.M."/>
            <person name="Op den Camp H."/>
            <person name="Overmann J."/>
            <person name="Amann R."/>
            <person name="Jetten M.S.M."/>
            <person name="Mascher T."/>
            <person name="Medema M.H."/>
            <person name="Devos D.P."/>
            <person name="Kaster A.-K."/>
            <person name="Ovreas L."/>
            <person name="Rohde M."/>
            <person name="Galperin M.Y."/>
            <person name="Jogler C."/>
        </authorList>
    </citation>
    <scope>NUCLEOTIDE SEQUENCE [LARGE SCALE GENOMIC DNA]</scope>
    <source>
        <strain evidence="2 3">Poly24</strain>
    </source>
</reference>
<accession>A0A518K0N1</accession>
<gene>
    <name evidence="2" type="ORF">Poly24_50880</name>
</gene>
<keyword evidence="3" id="KW-1185">Reference proteome</keyword>
<proteinExistence type="predicted"/>
<evidence type="ECO:0000313" key="2">
    <source>
        <dbReference type="EMBL" id="QDV71353.1"/>
    </source>
</evidence>
<feature type="region of interest" description="Disordered" evidence="1">
    <location>
        <begin position="106"/>
        <end position="134"/>
    </location>
</feature>
<organism evidence="2 3">
    <name type="scientific">Rosistilla carotiformis</name>
    <dbReference type="NCBI Taxonomy" id="2528017"/>
    <lineage>
        <taxon>Bacteria</taxon>
        <taxon>Pseudomonadati</taxon>
        <taxon>Planctomycetota</taxon>
        <taxon>Planctomycetia</taxon>
        <taxon>Pirellulales</taxon>
        <taxon>Pirellulaceae</taxon>
        <taxon>Rosistilla</taxon>
    </lineage>
</organism>
<evidence type="ECO:0000256" key="1">
    <source>
        <dbReference type="SAM" id="MobiDB-lite"/>
    </source>
</evidence>
<dbReference type="EMBL" id="CP036348">
    <property type="protein sequence ID" value="QDV71353.1"/>
    <property type="molecule type" value="Genomic_DNA"/>
</dbReference>
<dbReference type="Proteomes" id="UP000315082">
    <property type="component" value="Chromosome"/>
</dbReference>
<protein>
    <submittedName>
        <fullName evidence="2">Uncharacterized protein</fullName>
    </submittedName>
</protein>
<sequence length="198" mass="20627">MCAPVGGGVRFHDSVTGGVRCAQTTGYRLGPLRGPWAAGMFGAPFCLAGRSSSNLPSPGQRPGNGDRSIRSVGLTARQFAALGSIGEQIAGPLALAAPGGDVFPGRWPGLGKSPGLRPGIRSRTPTTHDVPTGSADRYAPLWGWRPTSRSGPVVFAALKPPATPSGRFAAPIDARGGRSTRAIRLKHLLQPRHQMHDI</sequence>
<dbReference type="KEGG" id="rcf:Poly24_50880"/>
<name>A0A518K0N1_9BACT</name>